<evidence type="ECO:0000313" key="2">
    <source>
        <dbReference type="Proteomes" id="UP000278807"/>
    </source>
</evidence>
<dbReference type="EMBL" id="UZAE01003938">
    <property type="protein sequence ID" value="VDO00871.1"/>
    <property type="molecule type" value="Genomic_DNA"/>
</dbReference>
<reference evidence="1 2" key="2">
    <citation type="submission" date="2018-11" db="EMBL/GenBank/DDBJ databases">
        <authorList>
            <consortium name="Pathogen Informatics"/>
        </authorList>
    </citation>
    <scope>NUCLEOTIDE SEQUENCE [LARGE SCALE GENOMIC DNA]</scope>
</reference>
<evidence type="ECO:0000313" key="1">
    <source>
        <dbReference type="EMBL" id="VDO00871.1"/>
    </source>
</evidence>
<sequence length="298" mass="34330">MSKALDAEPLKLPIKQFTYDNHKVFYFINPQDDITPHSLSRFIPWTEEFPNYEPKVLDDPEGLTPDWMAEEMEEGNIRGRKSIAVLKNPTGRTGTAGRGLLPSFGPNSAVVVVLVLEEKSTNNEFASTKEVLRRILLRSCPRRKYQLPWFIYKHTAFCDKLECLHSLFLSYMHSVAGEASTLDSNQSLIYRLIVEEVDKCPIRLCHLGELEDWVNCDHAWIDITAICVRITSNFRFWDIIPLLFSTTSSKADWFEVSRMPPVKSSHFSCLAYFLETYLRNQSQISTDKRRSSETFSST</sequence>
<dbReference type="AlphaFoldDB" id="A0A0R3TD74"/>
<dbReference type="STRING" id="102285.A0A0R3TD74"/>
<evidence type="ECO:0000313" key="3">
    <source>
        <dbReference type="WBParaSite" id="HNAJ_0000501301-mRNA-1"/>
    </source>
</evidence>
<gene>
    <name evidence="1" type="ORF">HNAJ_LOCUS5011</name>
</gene>
<keyword evidence="2" id="KW-1185">Reference proteome</keyword>
<reference evidence="3" key="1">
    <citation type="submission" date="2017-02" db="UniProtKB">
        <authorList>
            <consortium name="WormBaseParasite"/>
        </authorList>
    </citation>
    <scope>IDENTIFICATION</scope>
</reference>
<dbReference type="WBParaSite" id="HNAJ_0000501301-mRNA-1">
    <property type="protein sequence ID" value="HNAJ_0000501301-mRNA-1"/>
    <property type="gene ID" value="HNAJ_0000501301"/>
</dbReference>
<proteinExistence type="predicted"/>
<protein>
    <submittedName>
        <fullName evidence="3">Wheel domain-containing protein</fullName>
    </submittedName>
</protein>
<accession>A0A0R3TD74</accession>
<dbReference type="Proteomes" id="UP000278807">
    <property type="component" value="Unassembled WGS sequence"/>
</dbReference>
<name>A0A0R3TD74_RODNA</name>
<dbReference type="OrthoDB" id="9983120at2759"/>
<organism evidence="3">
    <name type="scientific">Rodentolepis nana</name>
    <name type="common">Dwarf tapeworm</name>
    <name type="synonym">Hymenolepis nana</name>
    <dbReference type="NCBI Taxonomy" id="102285"/>
    <lineage>
        <taxon>Eukaryota</taxon>
        <taxon>Metazoa</taxon>
        <taxon>Spiralia</taxon>
        <taxon>Lophotrochozoa</taxon>
        <taxon>Platyhelminthes</taxon>
        <taxon>Cestoda</taxon>
        <taxon>Eucestoda</taxon>
        <taxon>Cyclophyllidea</taxon>
        <taxon>Hymenolepididae</taxon>
        <taxon>Rodentolepis</taxon>
    </lineage>
</organism>